<accession>A0A3L7DBU0</accession>
<dbReference type="AlphaFoldDB" id="A0A3L7DBU0"/>
<proteinExistence type="predicted"/>
<name>A0A3L7DBU0_GEOSE</name>
<sequence length="843" mass="100417">MFEVKYYQHTTHFYERFRIREGEIHLTQSTALAQYLRSVTGASKSQVLAYHSFVRKLFPHWNHPHTEIYLRSMIRQYIHQHASEESMNYLEKKVRDFYLSLRFLIEMGMTRLFDFPSMQLKEEQKFLIGMFEQLRHDPIVVSYRQERAHLTKKKMAETLNIDTDIHTVCVHHFDYIDAVRMMMFYQLQQIGLHVIFYIPFNPHAPNVYQTWRKIYERVSGSEYSRWECVENSQPRRGAKFARYLGDRFLDQEDPLHHVRFLTFDHTTEFKEYLQKHPIVKNHHEVVAKFEEDLNIYTNCARNDHFYASRYGQFFLSLQNCRKTNNGIFLTYDDYVNMMTSGWVQSGHVNGTQALTLLIDLRSYMDGVKSFQDIMERLQALVDLQEVSRVFDETAKEQSGSHRLKRYLSNPFRCFPYVHQSRYKITVKQLIECTKDLARKVNRLLLGEREKRNVRVYIKELNDIYVAVSGQWEPSAKQKMEKLFSVLIPADWEFTMEELYQFITLHLGAVQDEEEDDQDSPQIVNIDQLIGKTLIAHNIHVTDLSLRTFPWEQSEMPHLLTHSWLKECIRRSFVAGNRIMRMNALVVDYYSRNVTRNTALYSIYHLLAYGKGQITFSYIKDLYEHNRPSVYFTILQELYGGTAEVAQEQPEEWKWEEETVVQEEIPKEPLQAIPDLLWLDSDFCQRKFFFNAFVEHHPIYENDFHQQQAFAIIGKLLAEQGDGEALVRETIFPLFPQWTNAHKQNLLDTTYPSSLRTYKSYQNIYYPKAMKRLQRLGSRYMVTKNWKAKYQYDHDTFRIDEHIKEFLASVQTKEIEARSGQHCRMCPFLHVCKDGEYVIDANDS</sequence>
<evidence type="ECO:0000313" key="1">
    <source>
        <dbReference type="EMBL" id="RLQ13703.1"/>
    </source>
</evidence>
<evidence type="ECO:0008006" key="3">
    <source>
        <dbReference type="Google" id="ProtNLM"/>
    </source>
</evidence>
<dbReference type="EMBL" id="RCTJ01000033">
    <property type="protein sequence ID" value="RLQ13703.1"/>
    <property type="molecule type" value="Genomic_DNA"/>
</dbReference>
<dbReference type="RefSeq" id="WP_121650082.1">
    <property type="nucleotide sequence ID" value="NZ_RCTI01000031.1"/>
</dbReference>
<gene>
    <name evidence="1" type="ORF">D9548_09960</name>
</gene>
<reference evidence="1 2" key="1">
    <citation type="submission" date="2018-10" db="EMBL/GenBank/DDBJ databases">
        <title>Geobacillus stearothermophilus in processing lines of powdered infant formula.</title>
        <authorList>
            <person name="Rhee M.S."/>
            <person name="Choi I.-G."/>
            <person name="Cho T.J."/>
            <person name="Park B."/>
        </authorList>
    </citation>
    <scope>NUCLEOTIDE SEQUENCE [LARGE SCALE GENOMIC DNA]</scope>
    <source>
        <strain evidence="1 2">FHS-PPGT130</strain>
    </source>
</reference>
<evidence type="ECO:0000313" key="2">
    <source>
        <dbReference type="Proteomes" id="UP000266922"/>
    </source>
</evidence>
<organism evidence="1 2">
    <name type="scientific">Geobacillus stearothermophilus</name>
    <name type="common">Bacillus stearothermophilus</name>
    <dbReference type="NCBI Taxonomy" id="1422"/>
    <lineage>
        <taxon>Bacteria</taxon>
        <taxon>Bacillati</taxon>
        <taxon>Bacillota</taxon>
        <taxon>Bacilli</taxon>
        <taxon>Bacillales</taxon>
        <taxon>Anoxybacillaceae</taxon>
        <taxon>Geobacillus</taxon>
    </lineage>
</organism>
<comment type="caution">
    <text evidence="1">The sequence shown here is derived from an EMBL/GenBank/DDBJ whole genome shotgun (WGS) entry which is preliminary data.</text>
</comment>
<protein>
    <recommendedName>
        <fullName evidence="3">PD-(D/E)XK endonuclease-like domain-containing protein</fullName>
    </recommendedName>
</protein>
<dbReference type="Proteomes" id="UP000266922">
    <property type="component" value="Unassembled WGS sequence"/>
</dbReference>